<keyword evidence="8" id="KW-1185">Reference proteome</keyword>
<feature type="transmembrane region" description="Helical" evidence="5">
    <location>
        <begin position="12"/>
        <end position="35"/>
    </location>
</feature>
<dbReference type="EnsemblMetazoa" id="CLYHEMT010613.1">
    <property type="protein sequence ID" value="CLYHEMP010613.1"/>
    <property type="gene ID" value="CLYHEMG010613"/>
</dbReference>
<name>A0A7M5VF46_9CNID</name>
<feature type="domain" description="EamA" evidence="6">
    <location>
        <begin position="20"/>
        <end position="153"/>
    </location>
</feature>
<feature type="transmembrane region" description="Helical" evidence="5">
    <location>
        <begin position="253"/>
        <end position="273"/>
    </location>
</feature>
<dbReference type="OrthoDB" id="1728340at2759"/>
<feature type="transmembrane region" description="Helical" evidence="5">
    <location>
        <begin position="47"/>
        <end position="69"/>
    </location>
</feature>
<dbReference type="RefSeq" id="XP_066934442.1">
    <property type="nucleotide sequence ID" value="XM_067078341.1"/>
</dbReference>
<evidence type="ECO:0000313" key="8">
    <source>
        <dbReference type="Proteomes" id="UP000594262"/>
    </source>
</evidence>
<proteinExistence type="predicted"/>
<feature type="transmembrane region" description="Helical" evidence="5">
    <location>
        <begin position="310"/>
        <end position="331"/>
    </location>
</feature>
<keyword evidence="3 5" id="KW-1133">Transmembrane helix</keyword>
<dbReference type="AlphaFoldDB" id="A0A7M5VF46"/>
<reference evidence="7" key="1">
    <citation type="submission" date="2021-01" db="UniProtKB">
        <authorList>
            <consortium name="EnsemblMetazoa"/>
        </authorList>
    </citation>
    <scope>IDENTIFICATION</scope>
</reference>
<dbReference type="SUPFAM" id="SSF103481">
    <property type="entry name" value="Multidrug resistance efflux transporter EmrE"/>
    <property type="match status" value="2"/>
</dbReference>
<feature type="transmembrane region" description="Helical" evidence="5">
    <location>
        <begin position="143"/>
        <end position="162"/>
    </location>
</feature>
<dbReference type="Pfam" id="PF00892">
    <property type="entry name" value="EamA"/>
    <property type="match status" value="2"/>
</dbReference>
<comment type="subcellular location">
    <subcellularLocation>
        <location evidence="1">Membrane</location>
        <topology evidence="1">Multi-pass membrane protein</topology>
    </subcellularLocation>
</comment>
<dbReference type="Proteomes" id="UP000594262">
    <property type="component" value="Unplaced"/>
</dbReference>
<keyword evidence="4 5" id="KW-0472">Membrane</keyword>
<evidence type="ECO:0000256" key="3">
    <source>
        <dbReference type="ARBA" id="ARBA00022989"/>
    </source>
</evidence>
<dbReference type="GO" id="GO:0022857">
    <property type="term" value="F:transmembrane transporter activity"/>
    <property type="evidence" value="ECO:0007669"/>
    <property type="project" value="InterPro"/>
</dbReference>
<evidence type="ECO:0000313" key="7">
    <source>
        <dbReference type="EnsemblMetazoa" id="CLYHEMP010613.1"/>
    </source>
</evidence>
<dbReference type="PANTHER" id="PTHR31218">
    <property type="entry name" value="WAT1-RELATED PROTEIN"/>
    <property type="match status" value="1"/>
</dbReference>
<dbReference type="GeneID" id="136822118"/>
<evidence type="ECO:0000259" key="6">
    <source>
        <dbReference type="Pfam" id="PF00892"/>
    </source>
</evidence>
<dbReference type="InterPro" id="IPR030184">
    <property type="entry name" value="WAT1-related"/>
</dbReference>
<feature type="domain" description="EamA" evidence="6">
    <location>
        <begin position="183"/>
        <end position="327"/>
    </location>
</feature>
<feature type="transmembrane region" description="Helical" evidence="5">
    <location>
        <begin position="81"/>
        <end position="101"/>
    </location>
</feature>
<dbReference type="InterPro" id="IPR037185">
    <property type="entry name" value="EmrE-like"/>
</dbReference>
<feature type="transmembrane region" description="Helical" evidence="5">
    <location>
        <begin position="222"/>
        <end position="241"/>
    </location>
</feature>
<feature type="transmembrane region" description="Helical" evidence="5">
    <location>
        <begin position="182"/>
        <end position="201"/>
    </location>
</feature>
<evidence type="ECO:0000256" key="1">
    <source>
        <dbReference type="ARBA" id="ARBA00004141"/>
    </source>
</evidence>
<evidence type="ECO:0000256" key="2">
    <source>
        <dbReference type="ARBA" id="ARBA00022692"/>
    </source>
</evidence>
<dbReference type="InterPro" id="IPR000620">
    <property type="entry name" value="EamA_dom"/>
</dbReference>
<sequence>MDGNRASRATKIARFVAVFIALLAIQIGFGSYGVIYTKLAKGAKTTALVFCFYRDAGCTPVLFLAAYVAERRILFIKTKGEFLLFFIMGFFGMFINQFSYIQGVVFTTPDTASMFQSLIPVLVVIIAILVRNEPFPKIRTKTGLAKLLGILFATVGALVMAYAKQNAKNKSDADKNLTQPTWYGYLFLVSNITCTAGWIVVQKKFIFNRMDSRFREYPINTTAWTYFSGAVCMGFASIYYAEKPSAFAIENHNVIFCLLYAVFITSAMCYMLITWCNMQVNSSFVTATWPLQVLFCAILSYIVLGEVMVALQIVGGLMIIGALLAVTWSSYTEQMYLQNKQPSLECHVEDEDPLLYAE</sequence>
<dbReference type="GO" id="GO:0016020">
    <property type="term" value="C:membrane"/>
    <property type="evidence" value="ECO:0007669"/>
    <property type="project" value="UniProtKB-SubCell"/>
</dbReference>
<evidence type="ECO:0000256" key="4">
    <source>
        <dbReference type="ARBA" id="ARBA00023136"/>
    </source>
</evidence>
<organism evidence="7 8">
    <name type="scientific">Clytia hemisphaerica</name>
    <dbReference type="NCBI Taxonomy" id="252671"/>
    <lineage>
        <taxon>Eukaryota</taxon>
        <taxon>Metazoa</taxon>
        <taxon>Cnidaria</taxon>
        <taxon>Hydrozoa</taxon>
        <taxon>Hydroidolina</taxon>
        <taxon>Leptothecata</taxon>
        <taxon>Obeliida</taxon>
        <taxon>Clytiidae</taxon>
        <taxon>Clytia</taxon>
    </lineage>
</organism>
<keyword evidence="2 5" id="KW-0812">Transmembrane</keyword>
<accession>A0A7M5VF46</accession>
<protein>
    <recommendedName>
        <fullName evidence="6">EamA domain-containing protein</fullName>
    </recommendedName>
</protein>
<evidence type="ECO:0000256" key="5">
    <source>
        <dbReference type="SAM" id="Phobius"/>
    </source>
</evidence>
<feature type="transmembrane region" description="Helical" evidence="5">
    <location>
        <begin position="285"/>
        <end position="304"/>
    </location>
</feature>
<feature type="transmembrane region" description="Helical" evidence="5">
    <location>
        <begin position="113"/>
        <end position="131"/>
    </location>
</feature>